<dbReference type="PANTHER" id="PTHR31066:SF27">
    <property type="entry name" value="EXPRESSED PROTEIN"/>
    <property type="match status" value="1"/>
</dbReference>
<dbReference type="InterPro" id="IPR000270">
    <property type="entry name" value="PB1_dom"/>
</dbReference>
<gene>
    <name evidence="3" type="ORF">ZIOFF_030497</name>
</gene>
<dbReference type="Proteomes" id="UP000734854">
    <property type="component" value="Unassembled WGS sequence"/>
</dbReference>
<feature type="compositionally biased region" description="Low complexity" evidence="1">
    <location>
        <begin position="250"/>
        <end position="264"/>
    </location>
</feature>
<feature type="region of interest" description="Disordered" evidence="1">
    <location>
        <begin position="291"/>
        <end position="339"/>
    </location>
</feature>
<comment type="caution">
    <text evidence="3">The sequence shown here is derived from an EMBL/GenBank/DDBJ whole genome shotgun (WGS) entry which is preliminary data.</text>
</comment>
<evidence type="ECO:0000259" key="2">
    <source>
        <dbReference type="SMART" id="SM00666"/>
    </source>
</evidence>
<feature type="compositionally biased region" description="Low complexity" evidence="1">
    <location>
        <begin position="436"/>
        <end position="452"/>
    </location>
</feature>
<evidence type="ECO:0000313" key="3">
    <source>
        <dbReference type="EMBL" id="KAG6512386.1"/>
    </source>
</evidence>
<dbReference type="InterPro" id="IPR053198">
    <property type="entry name" value="Gynoecium_Dev_Regulator"/>
</dbReference>
<sequence>MESVAAGASVAGYHSVESSPRSRAGDSWDDPATSARFRVMCSYGGQILPRLADKSLCYIGGETRMVSIDRYASLAHLSAKLSRDLVGGATFALKYQLPNEDLDSLISVSTDEDLENMIDELDRISASPASSSSGGGSTRSARLRVFLFPSKPDSAPIGPPIDGSKSETWFVDSLNNATGGLGVDDIPRLLALDDEDSSINSLRRSDGDRDGRQLEPERPVLPRPDSFGKIRRHGQESQSVPNSPMLDKASSFGSTSSAPSLSNLPPIPIPTIDHIADRRLDPLPVAISSSLMRTSDGNNSDLGGFRNPKQPPNATQSNTITSDPASRSIHSMQNSDPKIPSDQVVYVIPAIQPEQQSNLHLHQQQLQFIPANPHYLHQPAPGSVLPVPSYYPIAGHSLQQMPQARPLNHPIPVFYVPVHHTSPYNWAPVQPDLNDPSSSPSSATLSAAPSSSQPQLIHVAANQSPHPYGGAGFHVMQHPHLSQPPATMANYPYQQMHYSQATSQPVLLRQHQGVGSASLVPEVAATPGDGSASGAP</sequence>
<dbReference type="Pfam" id="PF00564">
    <property type="entry name" value="PB1"/>
    <property type="match status" value="1"/>
</dbReference>
<evidence type="ECO:0000256" key="1">
    <source>
        <dbReference type="SAM" id="MobiDB-lite"/>
    </source>
</evidence>
<feature type="compositionally biased region" description="Polar residues" evidence="1">
    <location>
        <begin position="312"/>
        <end position="336"/>
    </location>
</feature>
<organism evidence="3 4">
    <name type="scientific">Zingiber officinale</name>
    <name type="common">Ginger</name>
    <name type="synonym">Amomum zingiber</name>
    <dbReference type="NCBI Taxonomy" id="94328"/>
    <lineage>
        <taxon>Eukaryota</taxon>
        <taxon>Viridiplantae</taxon>
        <taxon>Streptophyta</taxon>
        <taxon>Embryophyta</taxon>
        <taxon>Tracheophyta</taxon>
        <taxon>Spermatophyta</taxon>
        <taxon>Magnoliopsida</taxon>
        <taxon>Liliopsida</taxon>
        <taxon>Zingiberales</taxon>
        <taxon>Zingiberaceae</taxon>
        <taxon>Zingiber</taxon>
    </lineage>
</organism>
<dbReference type="CDD" id="cd06410">
    <property type="entry name" value="PB1_UP2"/>
    <property type="match status" value="1"/>
</dbReference>
<dbReference type="OrthoDB" id="774308at2759"/>
<feature type="region of interest" description="Disordered" evidence="1">
    <location>
        <begin position="427"/>
        <end position="454"/>
    </location>
</feature>
<dbReference type="EMBL" id="JACMSC010000008">
    <property type="protein sequence ID" value="KAG6512386.1"/>
    <property type="molecule type" value="Genomic_DNA"/>
</dbReference>
<feature type="compositionally biased region" description="Polar residues" evidence="1">
    <location>
        <begin position="291"/>
        <end position="301"/>
    </location>
</feature>
<keyword evidence="4" id="KW-1185">Reference proteome</keyword>
<reference evidence="3 4" key="1">
    <citation type="submission" date="2020-08" db="EMBL/GenBank/DDBJ databases">
        <title>Plant Genome Project.</title>
        <authorList>
            <person name="Zhang R.-G."/>
        </authorList>
    </citation>
    <scope>NUCLEOTIDE SEQUENCE [LARGE SCALE GENOMIC DNA]</scope>
    <source>
        <tissue evidence="3">Rhizome</tissue>
    </source>
</reference>
<feature type="compositionally biased region" description="Basic and acidic residues" evidence="1">
    <location>
        <begin position="203"/>
        <end position="220"/>
    </location>
</feature>
<dbReference type="SMART" id="SM00666">
    <property type="entry name" value="PB1"/>
    <property type="match status" value="1"/>
</dbReference>
<accession>A0A8J5GYA6</accession>
<name>A0A8J5GYA6_ZINOF</name>
<dbReference type="PANTHER" id="PTHR31066">
    <property type="entry name" value="OS05G0427100 PROTEIN-RELATED"/>
    <property type="match status" value="1"/>
</dbReference>
<proteinExistence type="predicted"/>
<evidence type="ECO:0000313" key="4">
    <source>
        <dbReference type="Proteomes" id="UP000734854"/>
    </source>
</evidence>
<protein>
    <recommendedName>
        <fullName evidence="2">PB1 domain-containing protein</fullName>
    </recommendedName>
</protein>
<dbReference type="AlphaFoldDB" id="A0A8J5GYA6"/>
<feature type="region of interest" description="Disordered" evidence="1">
    <location>
        <begin position="199"/>
        <end position="266"/>
    </location>
</feature>
<feature type="domain" description="PB1" evidence="2">
    <location>
        <begin position="51"/>
        <end position="150"/>
    </location>
</feature>